<sequence length="114" mass="13049">MALTLNFNVSADVRVVIQESDLTAFRVSRDMARVAVKHGKELNDQKMTKLELETVRRMLSDDSDEEVIKFLMRSGAREHVQESLRELARDNCTDKKSARVSPVKVVFKDRPEVS</sequence>
<dbReference type="RefSeq" id="WP_273911873.1">
    <property type="nucleotide sequence ID" value="NZ_JAMDGX010000046.1"/>
</dbReference>
<name>A0ABT5NL28_9PSED</name>
<dbReference type="Proteomes" id="UP001148203">
    <property type="component" value="Unassembled WGS sequence"/>
</dbReference>
<evidence type="ECO:0000313" key="1">
    <source>
        <dbReference type="EMBL" id="MDD0989221.1"/>
    </source>
</evidence>
<organism evidence="1 2">
    <name type="scientific">Pseudomonas fontis</name>
    <dbReference type="NCBI Taxonomy" id="2942633"/>
    <lineage>
        <taxon>Bacteria</taxon>
        <taxon>Pseudomonadati</taxon>
        <taxon>Pseudomonadota</taxon>
        <taxon>Gammaproteobacteria</taxon>
        <taxon>Pseudomonadales</taxon>
        <taxon>Pseudomonadaceae</taxon>
        <taxon>Pseudomonas</taxon>
    </lineage>
</organism>
<comment type="caution">
    <text evidence="1">The sequence shown here is derived from an EMBL/GenBank/DDBJ whole genome shotgun (WGS) entry which is preliminary data.</text>
</comment>
<reference evidence="1 2" key="1">
    <citation type="submission" date="2022-05" db="EMBL/GenBank/DDBJ databases">
        <title>Novel Pseudomonas spp. Isolated from a Rainbow Trout Aquaculture Facility.</title>
        <authorList>
            <person name="Testerman T."/>
            <person name="Graf J."/>
        </authorList>
    </citation>
    <scope>NUCLEOTIDE SEQUENCE [LARGE SCALE GENOMIC DNA]</scope>
    <source>
        <strain evidence="1 2">ID681</strain>
    </source>
</reference>
<keyword evidence="2" id="KW-1185">Reference proteome</keyword>
<proteinExistence type="predicted"/>
<protein>
    <submittedName>
        <fullName evidence="1">Uncharacterized protein</fullName>
    </submittedName>
</protein>
<gene>
    <name evidence="1" type="ORF">M5G11_01560</name>
</gene>
<dbReference type="EMBL" id="JAMDGY010000007">
    <property type="protein sequence ID" value="MDD0989221.1"/>
    <property type="molecule type" value="Genomic_DNA"/>
</dbReference>
<evidence type="ECO:0000313" key="2">
    <source>
        <dbReference type="Proteomes" id="UP001148203"/>
    </source>
</evidence>
<accession>A0ABT5NL28</accession>